<dbReference type="Proteomes" id="UP000005220">
    <property type="component" value="Chromosome 11"/>
</dbReference>
<dbReference type="HOGENOM" id="CLU_418686_0_0_1"/>
<dbReference type="GO" id="GO:0005085">
    <property type="term" value="F:guanyl-nucleotide exchange factor activity"/>
    <property type="evidence" value="ECO:0007669"/>
    <property type="project" value="EnsemblFungi"/>
</dbReference>
<sequence>MLQFLTVVDPTRSHSEDDAFETLVLYHEFDTKKISSLNDKLSQIGIIQGIWSFTGSLSDGSQDYDRERVIELEAETMVTIQVESRFLITVSVNKDNVGIPYQYYMSQLWFCYKFFILEYGQFSNFQDIKELTNLLNEQLIPFWSDIHLKPDTIIRRGIESLWPNSYKIADLDFKYRTSTNSDDLETWESIIKQNILFQEENYLGLKDILVYHLPTKKKRKFGTKSYGLVQHFCANFENIADLSNWVYNLQSKYDDLSSHVIAGNAHYKEVPTNLMENEQQNQEIGQDGDTVADNHQPLTERVNSGSKLMHNLTLPVSMAYEALQEVGTTTGISNSMSFFEDYIPFWSFNIFSGKKNTSLRRNENNRYGFLISPLSSDILPQNYRTKKLHLTFDGKTDIYNSLFWYYDDLLILIICEKTFDRIWDHNYLKNIGYILRSSMEKLCANAFSFSIDEDQEWLKSNNTKNFAYTVIDKNSKILRSSITPCYELSLDSDNKSPLELVVEGVDELLTKNGLSVTERHWGLDIMGDFLRFGYKTEPEPQSNMDESKLAYKKYTNFLDSMNNDKLRELHEEVLQFLTSMQNSRRTKEASEERLITLGNGLLCYLKENEQQLVVILKNWFFQDSAERSNNDREDSLFSSLGKDVIDWWESAQ</sequence>
<dbReference type="PANTHER" id="PTHR13056">
    <property type="entry name" value="VACUOLAR FUSION PROTEIN CCZ1 HOMOLOG-RELATED"/>
    <property type="match status" value="1"/>
</dbReference>
<name>H2B1I9_KAZAF</name>
<dbReference type="GO" id="GO:0048278">
    <property type="term" value="P:vesicle docking"/>
    <property type="evidence" value="ECO:0007669"/>
    <property type="project" value="EnsemblFungi"/>
</dbReference>
<evidence type="ECO:0000259" key="2">
    <source>
        <dbReference type="Pfam" id="PF19031"/>
    </source>
</evidence>
<dbReference type="GO" id="GO:0032511">
    <property type="term" value="P:late endosome to vacuole transport via multivesicular body sorting pathway"/>
    <property type="evidence" value="ECO:0007669"/>
    <property type="project" value="EnsemblFungi"/>
</dbReference>
<dbReference type="GO" id="GO:0097352">
    <property type="term" value="P:autophagosome maturation"/>
    <property type="evidence" value="ECO:0007669"/>
    <property type="project" value="EnsemblFungi"/>
</dbReference>
<dbReference type="KEGG" id="kaf:KAFR_0K01350"/>
<comment type="similarity">
    <text evidence="1">Belongs to the CCZ1 family.</text>
</comment>
<dbReference type="Pfam" id="PF19031">
    <property type="entry name" value="Intu_longin_1"/>
    <property type="match status" value="1"/>
</dbReference>
<dbReference type="FunCoup" id="H2B1I9">
    <property type="interactions" value="130"/>
</dbReference>
<dbReference type="AlphaFoldDB" id="H2B1I9"/>
<dbReference type="InterPro" id="IPR043987">
    <property type="entry name" value="CCZ1/INTU/HSP4_longin_1"/>
</dbReference>
<organism evidence="4 5">
    <name type="scientific">Kazachstania africana (strain ATCC 22294 / BCRC 22015 / CBS 2517 / CECT 1963 / NBRC 1671 / NRRL Y-8276)</name>
    <name type="common">Yeast</name>
    <name type="synonym">Kluyveromyces africanus</name>
    <dbReference type="NCBI Taxonomy" id="1071382"/>
    <lineage>
        <taxon>Eukaryota</taxon>
        <taxon>Fungi</taxon>
        <taxon>Dikarya</taxon>
        <taxon>Ascomycota</taxon>
        <taxon>Saccharomycotina</taxon>
        <taxon>Saccharomycetes</taxon>
        <taxon>Saccharomycetales</taxon>
        <taxon>Saccharomycetaceae</taxon>
        <taxon>Kazachstania</taxon>
    </lineage>
</organism>
<dbReference type="GO" id="GO:0032258">
    <property type="term" value="P:cytoplasm to vacuole targeting by the Cvt pathway"/>
    <property type="evidence" value="ECO:0007669"/>
    <property type="project" value="EnsemblFungi"/>
</dbReference>
<dbReference type="GO" id="GO:0044395">
    <property type="term" value="P:protein targeting to vacuolar membrane"/>
    <property type="evidence" value="ECO:0007669"/>
    <property type="project" value="EnsemblFungi"/>
</dbReference>
<evidence type="ECO:0000259" key="3">
    <source>
        <dbReference type="Pfam" id="PF19033"/>
    </source>
</evidence>
<dbReference type="GeneID" id="13886678"/>
<proteinExistence type="inferred from homology"/>
<dbReference type="EMBL" id="HE650831">
    <property type="protein sequence ID" value="CCF60489.1"/>
    <property type="molecule type" value="Genomic_DNA"/>
</dbReference>
<dbReference type="InParanoid" id="H2B1I9"/>
<keyword evidence="5" id="KW-1185">Reference proteome</keyword>
<evidence type="ECO:0000256" key="1">
    <source>
        <dbReference type="ARBA" id="ARBA00005352"/>
    </source>
</evidence>
<accession>H2B1I9</accession>
<dbReference type="InterPro" id="IPR043989">
    <property type="entry name" value="CCZ1/INTU/HSP4_longin_3"/>
</dbReference>
<dbReference type="InterPro" id="IPR013176">
    <property type="entry name" value="Ccz1"/>
</dbReference>
<evidence type="ECO:0008006" key="6">
    <source>
        <dbReference type="Google" id="ProtNLM"/>
    </source>
</evidence>
<dbReference type="STRING" id="1071382.H2B1I9"/>
<dbReference type="GO" id="GO:0001786">
    <property type="term" value="F:phosphatidylserine binding"/>
    <property type="evidence" value="ECO:0007669"/>
    <property type="project" value="EnsemblFungi"/>
</dbReference>
<dbReference type="GO" id="GO:0035658">
    <property type="term" value="C:Mon1-Ccz1 complex"/>
    <property type="evidence" value="ECO:0007669"/>
    <property type="project" value="EnsemblFungi"/>
</dbReference>
<feature type="domain" description="CCZ1/INTU/HSP4 first Longin" evidence="2">
    <location>
        <begin position="2"/>
        <end position="120"/>
    </location>
</feature>
<dbReference type="GO" id="GO:0010314">
    <property type="term" value="F:phosphatidylinositol-5-phosphate binding"/>
    <property type="evidence" value="ECO:0007669"/>
    <property type="project" value="EnsemblFungi"/>
</dbReference>
<evidence type="ECO:0000313" key="4">
    <source>
        <dbReference type="EMBL" id="CCF60489.1"/>
    </source>
</evidence>
<dbReference type="PANTHER" id="PTHR13056:SF0">
    <property type="entry name" value="VACUOLAR FUSION PROTEIN CCZ1 HOMOLOG-RELATED"/>
    <property type="match status" value="1"/>
</dbReference>
<dbReference type="eggNOG" id="ENOG502QSQV">
    <property type="taxonomic scope" value="Eukaryota"/>
</dbReference>
<dbReference type="Pfam" id="PF19033">
    <property type="entry name" value="Intu_longin_3"/>
    <property type="match status" value="1"/>
</dbReference>
<dbReference type="OrthoDB" id="240546at2759"/>
<evidence type="ECO:0000313" key="5">
    <source>
        <dbReference type="Proteomes" id="UP000005220"/>
    </source>
</evidence>
<dbReference type="GO" id="GO:0032266">
    <property type="term" value="F:phosphatidylinositol-3-phosphate binding"/>
    <property type="evidence" value="ECO:0007669"/>
    <property type="project" value="EnsemblFungi"/>
</dbReference>
<feature type="domain" description="CCZ1/INTU/HPS4 third Longin" evidence="3">
    <location>
        <begin position="536"/>
        <end position="630"/>
    </location>
</feature>
<gene>
    <name evidence="4" type="primary">KAFR0K01350</name>
    <name evidence="4" type="ORF">KAFR_0K01350</name>
</gene>
<protein>
    <recommendedName>
        <fullName evidence="6">CCZ1/INTU/HSP4 first Longin domain-containing protein</fullName>
    </recommendedName>
</protein>
<dbReference type="RefSeq" id="XP_003959624.1">
    <property type="nucleotide sequence ID" value="XM_003959575.1"/>
</dbReference>
<reference evidence="4 5" key="1">
    <citation type="journal article" date="2011" name="Proc. Natl. Acad. Sci. U.S.A.">
        <title>Evolutionary erosion of yeast sex chromosomes by mating-type switching accidents.</title>
        <authorList>
            <person name="Gordon J.L."/>
            <person name="Armisen D."/>
            <person name="Proux-Wera E."/>
            <person name="Oheigeartaigh S.S."/>
            <person name="Byrne K.P."/>
            <person name="Wolfe K.H."/>
        </authorList>
    </citation>
    <scope>NUCLEOTIDE SEQUENCE [LARGE SCALE GENOMIC DNA]</scope>
    <source>
        <strain evidence="5">ATCC 22294 / BCRC 22015 / CBS 2517 / CECT 1963 / NBRC 1671 / NRRL Y-8276</strain>
    </source>
</reference>